<dbReference type="KEGG" id="bgok:Pr1d_45040"/>
<keyword evidence="2" id="KW-1185">Reference proteome</keyword>
<dbReference type="Proteomes" id="UP000323917">
    <property type="component" value="Chromosome"/>
</dbReference>
<protein>
    <submittedName>
        <fullName evidence="1">Uncharacterized protein</fullName>
    </submittedName>
</protein>
<gene>
    <name evidence="1" type="ORF">Pr1d_45040</name>
</gene>
<evidence type="ECO:0000313" key="2">
    <source>
        <dbReference type="Proteomes" id="UP000323917"/>
    </source>
</evidence>
<name>A0A5B9QTB3_9BACT</name>
<organism evidence="1 2">
    <name type="scientific">Bythopirellula goksoeyrii</name>
    <dbReference type="NCBI Taxonomy" id="1400387"/>
    <lineage>
        <taxon>Bacteria</taxon>
        <taxon>Pseudomonadati</taxon>
        <taxon>Planctomycetota</taxon>
        <taxon>Planctomycetia</taxon>
        <taxon>Pirellulales</taxon>
        <taxon>Lacipirellulaceae</taxon>
        <taxon>Bythopirellula</taxon>
    </lineage>
</organism>
<accession>A0A5B9QTB3</accession>
<sequence>MVTQADLQHNKVLDEYQKPLGPSQNLTATTVKYLQFERAVKFLPYR</sequence>
<dbReference type="EMBL" id="CP042913">
    <property type="protein sequence ID" value="QEG37163.1"/>
    <property type="molecule type" value="Genomic_DNA"/>
</dbReference>
<dbReference type="AlphaFoldDB" id="A0A5B9QTB3"/>
<reference evidence="1 2" key="1">
    <citation type="submission" date="2019-08" db="EMBL/GenBank/DDBJ databases">
        <title>Deep-cultivation of Planctomycetes and their phenomic and genomic characterization uncovers novel biology.</title>
        <authorList>
            <person name="Wiegand S."/>
            <person name="Jogler M."/>
            <person name="Boedeker C."/>
            <person name="Pinto D."/>
            <person name="Vollmers J."/>
            <person name="Rivas-Marin E."/>
            <person name="Kohn T."/>
            <person name="Peeters S.H."/>
            <person name="Heuer A."/>
            <person name="Rast P."/>
            <person name="Oberbeckmann S."/>
            <person name="Bunk B."/>
            <person name="Jeske O."/>
            <person name="Meyerdierks A."/>
            <person name="Storesund J.E."/>
            <person name="Kallscheuer N."/>
            <person name="Luecker S."/>
            <person name="Lage O.M."/>
            <person name="Pohl T."/>
            <person name="Merkel B.J."/>
            <person name="Hornburger P."/>
            <person name="Mueller R.-W."/>
            <person name="Bruemmer F."/>
            <person name="Labrenz M."/>
            <person name="Spormann A.M."/>
            <person name="Op den Camp H."/>
            <person name="Overmann J."/>
            <person name="Amann R."/>
            <person name="Jetten M.S.M."/>
            <person name="Mascher T."/>
            <person name="Medema M.H."/>
            <person name="Devos D.P."/>
            <person name="Kaster A.-K."/>
            <person name="Ovreas L."/>
            <person name="Rohde M."/>
            <person name="Galperin M.Y."/>
            <person name="Jogler C."/>
        </authorList>
    </citation>
    <scope>NUCLEOTIDE SEQUENCE [LARGE SCALE GENOMIC DNA]</scope>
    <source>
        <strain evidence="1 2">Pr1d</strain>
    </source>
</reference>
<proteinExistence type="predicted"/>
<evidence type="ECO:0000313" key="1">
    <source>
        <dbReference type="EMBL" id="QEG37163.1"/>
    </source>
</evidence>